<dbReference type="InterPro" id="IPR011009">
    <property type="entry name" value="Kinase-like_dom_sf"/>
</dbReference>
<gene>
    <name evidence="3" type="ORF">SAMN05216226_102247</name>
</gene>
<name>A0A1G8T0F2_9EURY</name>
<dbReference type="PANTHER" id="PTHR21310">
    <property type="entry name" value="AMINOGLYCOSIDE PHOSPHOTRANSFERASE-RELATED-RELATED"/>
    <property type="match status" value="1"/>
</dbReference>
<keyword evidence="3" id="KW-0808">Transferase</keyword>
<dbReference type="InterPro" id="IPR002575">
    <property type="entry name" value="Aminoglycoside_PTrfase"/>
</dbReference>
<feature type="region of interest" description="Disordered" evidence="1">
    <location>
        <begin position="263"/>
        <end position="292"/>
    </location>
</feature>
<dbReference type="OrthoDB" id="350437at2157"/>
<dbReference type="PANTHER" id="PTHR21310:SF40">
    <property type="entry name" value="AMINOGLYCOSIDE PHOSPHOTRANSFERASE DOMAIN-CONTAINING PROTEIN-RELATED"/>
    <property type="match status" value="1"/>
</dbReference>
<sequence>MDDVDIDGTALRSQLSAALGADVVDVAVLHDGLNLSLALGTAAEDDAYVLRRPNKFRDSDGFLDVRREYSVLDRLQHTSVPAPEPVFLGESDTILDDPFLVMTYADGTAVPLGTSLPERFRAPAARQQFGETVVETLADLHTVDVGPFTDICEPRTPGDQVEEVIDRLETATAATGHEPPGCWAVADWLRENVPTESRTAVCHGDFRPGNILFVGDDRPAVSAVVDWETTWLGDPLTELGYLLLRWRDDGDPTPPVEEIVARHPDTERDDLTGDSAPAVAPYSTSPGSPSRRELVDRYEKRTGTEFDHDRFYRALAAFDLAAIWADIYRTQLDSRSAEEWEPNIEYLVALAESITSGEFSL</sequence>
<dbReference type="InterPro" id="IPR051678">
    <property type="entry name" value="AGP_Transferase"/>
</dbReference>
<dbReference type="CDD" id="cd05154">
    <property type="entry name" value="ACAD10_11_N-like"/>
    <property type="match status" value="1"/>
</dbReference>
<keyword evidence="3" id="KW-0418">Kinase</keyword>
<organism evidence="3 4">
    <name type="scientific">Halovenus aranensis</name>
    <dbReference type="NCBI Taxonomy" id="890420"/>
    <lineage>
        <taxon>Archaea</taxon>
        <taxon>Methanobacteriati</taxon>
        <taxon>Methanobacteriota</taxon>
        <taxon>Stenosarchaea group</taxon>
        <taxon>Halobacteria</taxon>
        <taxon>Halobacteriales</taxon>
        <taxon>Haloarculaceae</taxon>
        <taxon>Halovenus</taxon>
    </lineage>
</organism>
<evidence type="ECO:0000256" key="1">
    <source>
        <dbReference type="SAM" id="MobiDB-lite"/>
    </source>
</evidence>
<dbReference type="Pfam" id="PF01636">
    <property type="entry name" value="APH"/>
    <property type="match status" value="1"/>
</dbReference>
<dbReference type="STRING" id="890420.SAMN05216226_102247"/>
<evidence type="ECO:0000313" key="3">
    <source>
        <dbReference type="EMBL" id="SDJ34921.1"/>
    </source>
</evidence>
<dbReference type="Gene3D" id="3.30.200.20">
    <property type="entry name" value="Phosphorylase Kinase, domain 1"/>
    <property type="match status" value="1"/>
</dbReference>
<evidence type="ECO:0000313" key="4">
    <source>
        <dbReference type="Proteomes" id="UP000198856"/>
    </source>
</evidence>
<proteinExistence type="predicted"/>
<protein>
    <submittedName>
        <fullName evidence="3">Predicted kinase, aminoglycoside phosphotransferase (APT) family</fullName>
    </submittedName>
</protein>
<dbReference type="RefSeq" id="WP_092699305.1">
    <property type="nucleotide sequence ID" value="NZ_FNFC01000002.1"/>
</dbReference>
<dbReference type="EMBL" id="FNFC01000002">
    <property type="protein sequence ID" value="SDJ34921.1"/>
    <property type="molecule type" value="Genomic_DNA"/>
</dbReference>
<reference evidence="3 4" key="1">
    <citation type="submission" date="2016-10" db="EMBL/GenBank/DDBJ databases">
        <authorList>
            <person name="de Groot N.N."/>
        </authorList>
    </citation>
    <scope>NUCLEOTIDE SEQUENCE [LARGE SCALE GENOMIC DNA]</scope>
    <source>
        <strain evidence="3 4">IBRC-M10015</strain>
    </source>
</reference>
<dbReference type="GO" id="GO:0016301">
    <property type="term" value="F:kinase activity"/>
    <property type="evidence" value="ECO:0007669"/>
    <property type="project" value="UniProtKB-KW"/>
</dbReference>
<feature type="domain" description="Aminoglycoside phosphotransferase" evidence="2">
    <location>
        <begin position="38"/>
        <end position="267"/>
    </location>
</feature>
<keyword evidence="4" id="KW-1185">Reference proteome</keyword>
<dbReference type="Gene3D" id="3.90.1200.10">
    <property type="match status" value="1"/>
</dbReference>
<dbReference type="SUPFAM" id="SSF56112">
    <property type="entry name" value="Protein kinase-like (PK-like)"/>
    <property type="match status" value="1"/>
</dbReference>
<dbReference type="InterPro" id="IPR041726">
    <property type="entry name" value="ACAD10_11_N"/>
</dbReference>
<dbReference type="Proteomes" id="UP000198856">
    <property type="component" value="Unassembled WGS sequence"/>
</dbReference>
<dbReference type="AlphaFoldDB" id="A0A1G8T0F2"/>
<accession>A0A1G8T0F2</accession>
<evidence type="ECO:0000259" key="2">
    <source>
        <dbReference type="Pfam" id="PF01636"/>
    </source>
</evidence>